<evidence type="ECO:0000256" key="8">
    <source>
        <dbReference type="ARBA" id="ARBA00022691"/>
    </source>
</evidence>
<protein>
    <recommendedName>
        <fullName evidence="3">16S rRNA (uracil(1498)-N(3))-methyltransferase</fullName>
        <ecNumber evidence="3">2.1.1.193</ecNumber>
    </recommendedName>
</protein>
<dbReference type="InterPro" id="IPR029026">
    <property type="entry name" value="tRNA_m1G_MTases_N"/>
</dbReference>
<dbReference type="InterPro" id="IPR046887">
    <property type="entry name" value="RsmE_PUA-like"/>
</dbReference>
<feature type="domain" description="Ribosomal RNA small subunit methyltransferase E methyltransferase" evidence="11">
    <location>
        <begin position="314"/>
        <end position="467"/>
    </location>
</feature>
<dbReference type="Pfam" id="PF20260">
    <property type="entry name" value="PUA_4"/>
    <property type="match status" value="1"/>
</dbReference>
<dbReference type="PANTHER" id="PTHR30027:SF3">
    <property type="entry name" value="16S RRNA (URACIL(1498)-N(3))-METHYLTRANSFERASE"/>
    <property type="match status" value="1"/>
</dbReference>
<dbReference type="GO" id="GO:0070042">
    <property type="term" value="F:rRNA (uridine-N3-)-methyltransferase activity"/>
    <property type="evidence" value="ECO:0007669"/>
    <property type="project" value="TreeGrafter"/>
</dbReference>
<evidence type="ECO:0000259" key="13">
    <source>
        <dbReference type="Pfam" id="PF20260"/>
    </source>
</evidence>
<dbReference type="OrthoDB" id="3465at2759"/>
<evidence type="ECO:0000313" key="15">
    <source>
        <dbReference type="Proteomes" id="UP001151699"/>
    </source>
</evidence>
<comment type="function">
    <text evidence="9">Specifically methylates the N3 position of the uracil ring of uridine 1498 (m3U1498) in 16S rRNA. Acts on the fully assembled 30S ribosomal subunit.</text>
</comment>
<keyword evidence="5" id="KW-0698">rRNA processing</keyword>
<evidence type="ECO:0000256" key="7">
    <source>
        <dbReference type="ARBA" id="ARBA00022679"/>
    </source>
</evidence>
<dbReference type="AlphaFoldDB" id="A0A9Q0N7D5"/>
<dbReference type="Pfam" id="PF13539">
    <property type="entry name" value="Peptidase_M15_4"/>
    <property type="match status" value="1"/>
</dbReference>
<dbReference type="GO" id="GO:0070475">
    <property type="term" value="P:rRNA base methylation"/>
    <property type="evidence" value="ECO:0007669"/>
    <property type="project" value="TreeGrafter"/>
</dbReference>
<keyword evidence="15" id="KW-1185">Reference proteome</keyword>
<comment type="subcellular location">
    <subcellularLocation>
        <location evidence="1">Cytoplasm</location>
    </subcellularLocation>
</comment>
<evidence type="ECO:0000259" key="11">
    <source>
        <dbReference type="Pfam" id="PF04452"/>
    </source>
</evidence>
<name>A0A9Q0N7D5_9DIPT</name>
<dbReference type="InterPro" id="IPR029028">
    <property type="entry name" value="Alpha/beta_knot_MTases"/>
</dbReference>
<dbReference type="InterPro" id="IPR015947">
    <property type="entry name" value="PUA-like_sf"/>
</dbReference>
<dbReference type="SUPFAM" id="SSF75217">
    <property type="entry name" value="alpha/beta knot"/>
    <property type="match status" value="1"/>
</dbReference>
<gene>
    <name evidence="14" type="primary">rsmE</name>
    <name evidence="14" type="ORF">Bhyg_00293</name>
</gene>
<dbReference type="EMBL" id="WJQU01000001">
    <property type="protein sequence ID" value="KAJ6645092.1"/>
    <property type="molecule type" value="Genomic_DNA"/>
</dbReference>
<dbReference type="NCBIfam" id="NF008694">
    <property type="entry name" value="PRK11713.3-2"/>
    <property type="match status" value="1"/>
</dbReference>
<dbReference type="Gene3D" id="3.40.1280.10">
    <property type="match status" value="1"/>
</dbReference>
<keyword evidence="7" id="KW-0808">Transferase</keyword>
<dbReference type="NCBIfam" id="TIGR00046">
    <property type="entry name" value="RsmE family RNA methyltransferase"/>
    <property type="match status" value="1"/>
</dbReference>
<evidence type="ECO:0000256" key="4">
    <source>
        <dbReference type="ARBA" id="ARBA00022490"/>
    </source>
</evidence>
<evidence type="ECO:0000256" key="5">
    <source>
        <dbReference type="ARBA" id="ARBA00022552"/>
    </source>
</evidence>
<dbReference type="InterPro" id="IPR046886">
    <property type="entry name" value="RsmE_MTase_dom"/>
</dbReference>
<dbReference type="Gene3D" id="2.40.240.20">
    <property type="entry name" value="Hypothetical PUA domain-like, domain 1"/>
    <property type="match status" value="1"/>
</dbReference>
<evidence type="ECO:0000256" key="3">
    <source>
        <dbReference type="ARBA" id="ARBA00012328"/>
    </source>
</evidence>
<keyword evidence="8" id="KW-0949">S-adenosyl-L-methionine</keyword>
<evidence type="ECO:0000256" key="9">
    <source>
        <dbReference type="ARBA" id="ARBA00025699"/>
    </source>
</evidence>
<evidence type="ECO:0000256" key="6">
    <source>
        <dbReference type="ARBA" id="ARBA00022603"/>
    </source>
</evidence>
<evidence type="ECO:0000256" key="10">
    <source>
        <dbReference type="ARBA" id="ARBA00047944"/>
    </source>
</evidence>
<evidence type="ECO:0000256" key="2">
    <source>
        <dbReference type="ARBA" id="ARBA00005528"/>
    </source>
</evidence>
<dbReference type="GO" id="GO:0005737">
    <property type="term" value="C:cytoplasm"/>
    <property type="evidence" value="ECO:0007669"/>
    <property type="project" value="UniProtKB-SubCell"/>
</dbReference>
<evidence type="ECO:0000313" key="14">
    <source>
        <dbReference type="EMBL" id="KAJ6645092.1"/>
    </source>
</evidence>
<dbReference type="Gene3D" id="3.30.1380.10">
    <property type="match status" value="1"/>
</dbReference>
<feature type="domain" description="Peptidase M15C" evidence="12">
    <location>
        <begin position="96"/>
        <end position="178"/>
    </location>
</feature>
<evidence type="ECO:0000259" key="12">
    <source>
        <dbReference type="Pfam" id="PF13539"/>
    </source>
</evidence>
<sequence length="476" mass="53493">MIEKKVWHVGCPVPLSRLRLIKFPYHDFNSVIHHDGELVVFDAVSEHVVVILKRIYDLKYPIAKARTIENYDGDDDKSMTDNNSSSFNCREITGGGVTSIHSYGLAIDINPIQNPYLSIPSDSQTGLVTVEPAAGLSYLNRTNIRPGMSEVIIDLFAENGFSVWGGKWNTPIDWQHFQTSRAMAQLLAVMNYNDGCTLFKFYTKTPQMLNKIDPNNNQFVELYKKNSNMFMQCLKKLPEILKLTPDQAYGILSKCMFKDHSHYLKTVLRLKIGDHFRIFNGIDGEFIAQITDITKNNLRAGLTNILRNAIVESELTLGISIIKNDRMLNAIDMAVQLGVTKIIPLITERSQFRNVNNQKLMKCIIESTEQSERLTPPILMPLTSLSLFLDQNLDNSIIYANENEDENNTLLKIIPIYSNVSVIVGPEGGFSPNELKMLSLRSNSLSISLGANVLRTETAVATCLAQIKLLTTSVLD</sequence>
<dbReference type="InterPro" id="IPR039561">
    <property type="entry name" value="Peptidase_M15C"/>
</dbReference>
<accession>A0A9Q0N7D5</accession>
<dbReference type="SUPFAM" id="SSF88697">
    <property type="entry name" value="PUA domain-like"/>
    <property type="match status" value="1"/>
</dbReference>
<keyword evidence="4" id="KW-0963">Cytoplasm</keyword>
<comment type="caution">
    <text evidence="14">The sequence shown here is derived from an EMBL/GenBank/DDBJ whole genome shotgun (WGS) entry which is preliminary data.</text>
</comment>
<dbReference type="InterPro" id="IPR009045">
    <property type="entry name" value="Zn_M74/Hedgehog-like"/>
</dbReference>
<organism evidence="14 15">
    <name type="scientific">Pseudolycoriella hygida</name>
    <dbReference type="NCBI Taxonomy" id="35572"/>
    <lineage>
        <taxon>Eukaryota</taxon>
        <taxon>Metazoa</taxon>
        <taxon>Ecdysozoa</taxon>
        <taxon>Arthropoda</taxon>
        <taxon>Hexapoda</taxon>
        <taxon>Insecta</taxon>
        <taxon>Pterygota</taxon>
        <taxon>Neoptera</taxon>
        <taxon>Endopterygota</taxon>
        <taxon>Diptera</taxon>
        <taxon>Nematocera</taxon>
        <taxon>Sciaroidea</taxon>
        <taxon>Sciaridae</taxon>
        <taxon>Pseudolycoriella</taxon>
    </lineage>
</organism>
<dbReference type="GO" id="GO:0008233">
    <property type="term" value="F:peptidase activity"/>
    <property type="evidence" value="ECO:0007669"/>
    <property type="project" value="InterPro"/>
</dbReference>
<dbReference type="Proteomes" id="UP001151699">
    <property type="component" value="Chromosome A"/>
</dbReference>
<dbReference type="PANTHER" id="PTHR30027">
    <property type="entry name" value="RIBOSOMAL RNA SMALL SUBUNIT METHYLTRANSFERASE E"/>
    <property type="match status" value="1"/>
</dbReference>
<proteinExistence type="inferred from homology"/>
<dbReference type="Pfam" id="PF04452">
    <property type="entry name" value="Methyltrans_RNA"/>
    <property type="match status" value="1"/>
</dbReference>
<comment type="catalytic activity">
    <reaction evidence="10">
        <text>uridine(1498) in 16S rRNA + S-adenosyl-L-methionine = N(3)-methyluridine(1498) in 16S rRNA + S-adenosyl-L-homocysteine + H(+)</text>
        <dbReference type="Rhea" id="RHEA:42920"/>
        <dbReference type="Rhea" id="RHEA-COMP:10283"/>
        <dbReference type="Rhea" id="RHEA-COMP:10284"/>
        <dbReference type="ChEBI" id="CHEBI:15378"/>
        <dbReference type="ChEBI" id="CHEBI:57856"/>
        <dbReference type="ChEBI" id="CHEBI:59789"/>
        <dbReference type="ChEBI" id="CHEBI:65315"/>
        <dbReference type="ChEBI" id="CHEBI:74502"/>
        <dbReference type="EC" id="2.1.1.193"/>
    </reaction>
</comment>
<evidence type="ECO:0000256" key="1">
    <source>
        <dbReference type="ARBA" id="ARBA00004496"/>
    </source>
</evidence>
<dbReference type="CDD" id="cd18084">
    <property type="entry name" value="RsmE-like"/>
    <property type="match status" value="1"/>
</dbReference>
<dbReference type="EC" id="2.1.1.193" evidence="3"/>
<reference evidence="14" key="1">
    <citation type="submission" date="2022-07" db="EMBL/GenBank/DDBJ databases">
        <authorList>
            <person name="Trinca V."/>
            <person name="Uliana J.V.C."/>
            <person name="Torres T.T."/>
            <person name="Ward R.J."/>
            <person name="Monesi N."/>
        </authorList>
    </citation>
    <scope>NUCLEOTIDE SEQUENCE</scope>
    <source>
        <strain evidence="14">HSMRA1968</strain>
        <tissue evidence="14">Whole embryos</tissue>
    </source>
</reference>
<keyword evidence="6 14" id="KW-0489">Methyltransferase</keyword>
<dbReference type="SUPFAM" id="SSF55166">
    <property type="entry name" value="Hedgehog/DD-peptidase"/>
    <property type="match status" value="1"/>
</dbReference>
<dbReference type="InterPro" id="IPR006700">
    <property type="entry name" value="RsmE"/>
</dbReference>
<feature type="domain" description="Ribosomal RNA small subunit methyltransferase E PUA-like" evidence="13">
    <location>
        <begin position="261"/>
        <end position="300"/>
    </location>
</feature>
<comment type="similarity">
    <text evidence="2">Belongs to the RNA methyltransferase RsmE family.</text>
</comment>